<gene>
    <name evidence="2" type="ORF">BDV23DRAFT_182999</name>
</gene>
<evidence type="ECO:0000256" key="1">
    <source>
        <dbReference type="SAM" id="SignalP"/>
    </source>
</evidence>
<dbReference type="Proteomes" id="UP000326877">
    <property type="component" value="Unassembled WGS sequence"/>
</dbReference>
<feature type="chain" id="PRO_5024808152" evidence="1">
    <location>
        <begin position="22"/>
        <end position="370"/>
    </location>
</feature>
<keyword evidence="1" id="KW-0732">Signal</keyword>
<organism evidence="2">
    <name type="scientific">Petromyces alliaceus</name>
    <name type="common">Aspergillus alliaceus</name>
    <dbReference type="NCBI Taxonomy" id="209559"/>
    <lineage>
        <taxon>Eukaryota</taxon>
        <taxon>Fungi</taxon>
        <taxon>Dikarya</taxon>
        <taxon>Ascomycota</taxon>
        <taxon>Pezizomycotina</taxon>
        <taxon>Eurotiomycetes</taxon>
        <taxon>Eurotiomycetidae</taxon>
        <taxon>Eurotiales</taxon>
        <taxon>Aspergillaceae</taxon>
        <taxon>Aspergillus</taxon>
        <taxon>Aspergillus subgen. Circumdati</taxon>
    </lineage>
</organism>
<name>A0A5N7C9T8_PETAA</name>
<feature type="signal peptide" evidence="1">
    <location>
        <begin position="1"/>
        <end position="21"/>
    </location>
</feature>
<evidence type="ECO:0000313" key="2">
    <source>
        <dbReference type="EMBL" id="KAE8390875.1"/>
    </source>
</evidence>
<dbReference type="OrthoDB" id="4480078at2759"/>
<sequence length="370" mass="41463">MATRSPTRLFLTLTTPPLVIAGYSTHHWLNNLEARYPPIAPDRSSTELFRTPANPVIQHVPHIDIYSARIPLRALQARIKHPADETKPTKQDLNTAWAQSLLNCNLLRLEAKFIGLFRTGKFNPGDTGTSPAGFSPEPETGAPRELLNGIMTVVREPVGEEPLLVTWGMPDEPRLFFEKIARWGYPWRLMTGGRHEMSVEGPFEGEGDEESQGPFVEVRFASAHTYEVVEEEGELWEQKTIPKWTGRLHRVYARFLLDAAVRELEGGRFGEATVLALLSSYKSTGLQNLFSGQETSTNLHCVSTRSPTWNSLRVPPCYHRAAPPLLRLLLWPMKERGSPQVSSKTKKTVTRTPPPSFCSVSAIRTGSRSM</sequence>
<reference evidence="2" key="1">
    <citation type="submission" date="2019-04" db="EMBL/GenBank/DDBJ databases">
        <title>Friends and foes A comparative genomics studyof 23 Aspergillus species from section Flavi.</title>
        <authorList>
            <consortium name="DOE Joint Genome Institute"/>
            <person name="Kjaerbolling I."/>
            <person name="Vesth T."/>
            <person name="Frisvad J.C."/>
            <person name="Nybo J.L."/>
            <person name="Theobald S."/>
            <person name="Kildgaard S."/>
            <person name="Isbrandt T."/>
            <person name="Kuo A."/>
            <person name="Sato A."/>
            <person name="Lyhne E.K."/>
            <person name="Kogle M.E."/>
            <person name="Wiebenga A."/>
            <person name="Kun R.S."/>
            <person name="Lubbers R.J."/>
            <person name="Makela M.R."/>
            <person name="Barry K."/>
            <person name="Chovatia M."/>
            <person name="Clum A."/>
            <person name="Daum C."/>
            <person name="Haridas S."/>
            <person name="He G."/>
            <person name="LaButti K."/>
            <person name="Lipzen A."/>
            <person name="Mondo S."/>
            <person name="Riley R."/>
            <person name="Salamov A."/>
            <person name="Simmons B.A."/>
            <person name="Magnuson J.K."/>
            <person name="Henrissat B."/>
            <person name="Mortensen U.H."/>
            <person name="Larsen T.O."/>
            <person name="Devries R.P."/>
            <person name="Grigoriev I.V."/>
            <person name="Machida M."/>
            <person name="Baker S.E."/>
            <person name="Andersen M.R."/>
        </authorList>
    </citation>
    <scope>NUCLEOTIDE SEQUENCE [LARGE SCALE GENOMIC DNA]</scope>
    <source>
        <strain evidence="2">IBT 14317</strain>
    </source>
</reference>
<accession>A0A5N7C9T8</accession>
<dbReference type="AlphaFoldDB" id="A0A5N7C9T8"/>
<dbReference type="EMBL" id="ML735250">
    <property type="protein sequence ID" value="KAE8390875.1"/>
    <property type="molecule type" value="Genomic_DNA"/>
</dbReference>
<proteinExistence type="predicted"/>
<protein>
    <submittedName>
        <fullName evidence="2">Uncharacterized protein</fullName>
    </submittedName>
</protein>